<dbReference type="AlphaFoldDB" id="A0A918X8A0"/>
<evidence type="ECO:0000256" key="1">
    <source>
        <dbReference type="SAM" id="Phobius"/>
    </source>
</evidence>
<evidence type="ECO:0000313" key="3">
    <source>
        <dbReference type="Proteomes" id="UP000638353"/>
    </source>
</evidence>
<evidence type="ECO:0008006" key="4">
    <source>
        <dbReference type="Google" id="ProtNLM"/>
    </source>
</evidence>
<sequence>MVMASSSDASVGNAPVEDGGVAGGLQATSLQIGGALGTSVLMSLISSRVGSTLTGELTSADVPAAAAQGFGEAQDTVTMGVAPVSAQMPDQLKDAVVEGSHQAFMNGVHTAALISAVLAVFGALLAVAGVRRAPEAARH</sequence>
<organism evidence="2 3">
    <name type="scientific">Streptomyces finlayi</name>
    <dbReference type="NCBI Taxonomy" id="67296"/>
    <lineage>
        <taxon>Bacteria</taxon>
        <taxon>Bacillati</taxon>
        <taxon>Actinomycetota</taxon>
        <taxon>Actinomycetes</taxon>
        <taxon>Kitasatosporales</taxon>
        <taxon>Streptomycetaceae</taxon>
        <taxon>Streptomyces</taxon>
    </lineage>
</organism>
<comment type="caution">
    <text evidence="2">The sequence shown here is derived from an EMBL/GenBank/DDBJ whole genome shotgun (WGS) entry which is preliminary data.</text>
</comment>
<proteinExistence type="predicted"/>
<keyword evidence="1" id="KW-0472">Membrane</keyword>
<protein>
    <recommendedName>
        <fullName evidence="4">MFS transporter</fullName>
    </recommendedName>
</protein>
<gene>
    <name evidence="2" type="ORF">GCM10010334_80120</name>
</gene>
<evidence type="ECO:0000313" key="2">
    <source>
        <dbReference type="EMBL" id="GHD17888.1"/>
    </source>
</evidence>
<accession>A0A918X8A0</accession>
<name>A0A918X8A0_9ACTN</name>
<dbReference type="Proteomes" id="UP000638353">
    <property type="component" value="Unassembled WGS sequence"/>
</dbReference>
<dbReference type="EMBL" id="BMVC01000028">
    <property type="protein sequence ID" value="GHD17888.1"/>
    <property type="molecule type" value="Genomic_DNA"/>
</dbReference>
<feature type="transmembrane region" description="Helical" evidence="1">
    <location>
        <begin position="108"/>
        <end position="130"/>
    </location>
</feature>
<keyword evidence="1" id="KW-1133">Transmembrane helix</keyword>
<reference evidence="2" key="1">
    <citation type="journal article" date="2014" name="Int. J. Syst. Evol. Microbiol.">
        <title>Complete genome sequence of Corynebacterium casei LMG S-19264T (=DSM 44701T), isolated from a smear-ripened cheese.</title>
        <authorList>
            <consortium name="US DOE Joint Genome Institute (JGI-PGF)"/>
            <person name="Walter F."/>
            <person name="Albersmeier A."/>
            <person name="Kalinowski J."/>
            <person name="Ruckert C."/>
        </authorList>
    </citation>
    <scope>NUCLEOTIDE SEQUENCE</scope>
    <source>
        <strain evidence="2">JCM 4637</strain>
    </source>
</reference>
<reference evidence="2" key="2">
    <citation type="submission" date="2020-09" db="EMBL/GenBank/DDBJ databases">
        <authorList>
            <person name="Sun Q."/>
            <person name="Ohkuma M."/>
        </authorList>
    </citation>
    <scope>NUCLEOTIDE SEQUENCE</scope>
    <source>
        <strain evidence="2">JCM 4637</strain>
    </source>
</reference>
<keyword evidence="1" id="KW-0812">Transmembrane</keyword>